<feature type="region of interest" description="Disordered" evidence="4">
    <location>
        <begin position="316"/>
        <end position="345"/>
    </location>
</feature>
<dbReference type="InterPro" id="IPR018356">
    <property type="entry name" value="Tscrpt_reg_HTH_DeoR_CS"/>
</dbReference>
<reference evidence="6 7" key="1">
    <citation type="submission" date="2019-08" db="EMBL/GenBank/DDBJ databases">
        <title>Actinomadura sp. nov. CYP1-5 isolated from mountain soil.</title>
        <authorList>
            <person name="Songsumanus A."/>
            <person name="Kuncharoen N."/>
            <person name="Kudo T."/>
            <person name="Yuki M."/>
            <person name="Igarashi Y."/>
            <person name="Tanasupawat S."/>
        </authorList>
    </citation>
    <scope>NUCLEOTIDE SEQUENCE [LARGE SCALE GENOMIC DNA]</scope>
    <source>
        <strain evidence="6 7">GKU157</strain>
    </source>
</reference>
<dbReference type="GO" id="GO:0003677">
    <property type="term" value="F:DNA binding"/>
    <property type="evidence" value="ECO:0007669"/>
    <property type="project" value="UniProtKB-KW"/>
</dbReference>
<dbReference type="OrthoDB" id="3616433at2"/>
<dbReference type="AlphaFoldDB" id="A0A5D0UEW9"/>
<keyword evidence="3" id="KW-0804">Transcription</keyword>
<dbReference type="Gene3D" id="1.10.10.10">
    <property type="entry name" value="Winged helix-like DNA-binding domain superfamily/Winged helix DNA-binding domain"/>
    <property type="match status" value="1"/>
</dbReference>
<dbReference type="SUPFAM" id="SSF46785">
    <property type="entry name" value="Winged helix' DNA-binding domain"/>
    <property type="match status" value="1"/>
</dbReference>
<dbReference type="InterPro" id="IPR013196">
    <property type="entry name" value="HTH_11"/>
</dbReference>
<dbReference type="InterPro" id="IPR051534">
    <property type="entry name" value="CBASS_pafABC_assoc_protein"/>
</dbReference>
<dbReference type="InterPro" id="IPR001034">
    <property type="entry name" value="DeoR_HTH"/>
</dbReference>
<protein>
    <submittedName>
        <fullName evidence="6">Transcriptional regulator</fullName>
    </submittedName>
</protein>
<dbReference type="InterPro" id="IPR036388">
    <property type="entry name" value="WH-like_DNA-bd_sf"/>
</dbReference>
<accession>A0A5D0UEW9</accession>
<dbReference type="InterPro" id="IPR026881">
    <property type="entry name" value="WYL_dom"/>
</dbReference>
<name>A0A5D0UEW9_9ACTN</name>
<dbReference type="PIRSF" id="PIRSF016838">
    <property type="entry name" value="PafC"/>
    <property type="match status" value="1"/>
</dbReference>
<dbReference type="PROSITE" id="PS51000">
    <property type="entry name" value="HTH_DEOR_2"/>
    <property type="match status" value="1"/>
</dbReference>
<dbReference type="PANTHER" id="PTHR34580:SF3">
    <property type="entry name" value="PROTEIN PAFB"/>
    <property type="match status" value="1"/>
</dbReference>
<dbReference type="Pfam" id="PF08279">
    <property type="entry name" value="HTH_11"/>
    <property type="match status" value="1"/>
</dbReference>
<evidence type="ECO:0000256" key="3">
    <source>
        <dbReference type="ARBA" id="ARBA00023163"/>
    </source>
</evidence>
<organism evidence="6 7">
    <name type="scientific">Actinomadura syzygii</name>
    <dbReference type="NCBI Taxonomy" id="1427538"/>
    <lineage>
        <taxon>Bacteria</taxon>
        <taxon>Bacillati</taxon>
        <taxon>Actinomycetota</taxon>
        <taxon>Actinomycetes</taxon>
        <taxon>Streptosporangiales</taxon>
        <taxon>Thermomonosporaceae</taxon>
        <taxon>Actinomadura</taxon>
    </lineage>
</organism>
<sequence>MSSARLLRLLSLLQTRREWPGPELAARLGVSVRTVRRDVERLRDLGYPVHATPGAAGGYGLEAGTAMPPLLLDDEEAVAIAVGLRAAAGGAVEGIGEASVRALAKLEQVLPARLRRRVTALHAATTPLTGPPAGPAADPEALTVLAAASRDGERVRFAYRDRGDGETRRLVEPHGLVSAGRRWYLVAFDTGRADWRTFRVDRLSDPRPTGVRCPPREPPAAGAAAFVARSLAGARPAGRAVLTVHASAAQLADRFRVTGAEVEPVDDRTCRLRTAPDSLEWTALRIAYLDLDFEVDGPPELAARLAAMAARLTRATTPVREGSGARCEDGPVTQEEPTPAPAAGR</sequence>
<dbReference type="InterPro" id="IPR028349">
    <property type="entry name" value="PafC-like"/>
</dbReference>
<dbReference type="EMBL" id="VSFF01000003">
    <property type="protein sequence ID" value="TYC16637.1"/>
    <property type="molecule type" value="Genomic_DNA"/>
</dbReference>
<dbReference type="Pfam" id="PF25583">
    <property type="entry name" value="WCX"/>
    <property type="match status" value="1"/>
</dbReference>
<dbReference type="PANTHER" id="PTHR34580">
    <property type="match status" value="1"/>
</dbReference>
<dbReference type="PROSITE" id="PS52050">
    <property type="entry name" value="WYL"/>
    <property type="match status" value="1"/>
</dbReference>
<evidence type="ECO:0000313" key="6">
    <source>
        <dbReference type="EMBL" id="TYC16637.1"/>
    </source>
</evidence>
<keyword evidence="7" id="KW-1185">Reference proteome</keyword>
<dbReference type="InterPro" id="IPR057727">
    <property type="entry name" value="WCX_dom"/>
</dbReference>
<evidence type="ECO:0000256" key="2">
    <source>
        <dbReference type="ARBA" id="ARBA00023125"/>
    </source>
</evidence>
<evidence type="ECO:0000256" key="4">
    <source>
        <dbReference type="SAM" id="MobiDB-lite"/>
    </source>
</evidence>
<dbReference type="Pfam" id="PF13280">
    <property type="entry name" value="WYL"/>
    <property type="match status" value="1"/>
</dbReference>
<dbReference type="GO" id="GO:0003700">
    <property type="term" value="F:DNA-binding transcription factor activity"/>
    <property type="evidence" value="ECO:0007669"/>
    <property type="project" value="InterPro"/>
</dbReference>
<evidence type="ECO:0000313" key="7">
    <source>
        <dbReference type="Proteomes" id="UP000322634"/>
    </source>
</evidence>
<dbReference type="InterPro" id="IPR036390">
    <property type="entry name" value="WH_DNA-bd_sf"/>
</dbReference>
<dbReference type="RefSeq" id="WP_148349189.1">
    <property type="nucleotide sequence ID" value="NZ_VSFF01000003.1"/>
</dbReference>
<feature type="domain" description="HTH deoR-type" evidence="5">
    <location>
        <begin position="2"/>
        <end position="57"/>
    </location>
</feature>
<dbReference type="Proteomes" id="UP000322634">
    <property type="component" value="Unassembled WGS sequence"/>
</dbReference>
<keyword evidence="1" id="KW-0805">Transcription regulation</keyword>
<comment type="caution">
    <text evidence="6">The sequence shown here is derived from an EMBL/GenBank/DDBJ whole genome shotgun (WGS) entry which is preliminary data.</text>
</comment>
<evidence type="ECO:0000256" key="1">
    <source>
        <dbReference type="ARBA" id="ARBA00023015"/>
    </source>
</evidence>
<dbReference type="PROSITE" id="PS00894">
    <property type="entry name" value="HTH_DEOR_1"/>
    <property type="match status" value="1"/>
</dbReference>
<gene>
    <name evidence="6" type="ORF">FXF65_08675</name>
</gene>
<proteinExistence type="predicted"/>
<keyword evidence="2" id="KW-0238">DNA-binding</keyword>
<evidence type="ECO:0000259" key="5">
    <source>
        <dbReference type="PROSITE" id="PS51000"/>
    </source>
</evidence>